<accession>A0A1Y2H549</accession>
<comment type="caution">
    <text evidence="1">The sequence shown here is derived from an EMBL/GenBank/DDBJ whole genome shotgun (WGS) entry which is preliminary data.</text>
</comment>
<sequence>MAATSSTVSPSLISRTARVDSRVQTKLYLEVRNDAASSSAVGACKARLSARPTACGASAAAAPDGMGAAATVGWATRGAEMGETAAVDAGAKDGGVGADDRSCMSAMRLNSAFRTWMFTNGERDDVGEDIGHYKAMSAESAGDGATAADPADNRATTARAANDGITAVAEANVGAKAAEVIDDRVTTAEAADLRIPSRLTADANAQLQRDVCQQRAQTHVAGVQFLGKSPTEIVPLIELAVLVKAIAEERPGGGATSCKREPSIWLERLNCKAVSMQSSSSSTTKLNETPLSKDKIFVD</sequence>
<name>A0A1Y2H549_9FUNG</name>
<gene>
    <name evidence="1" type="ORF">BCR44DRAFT_31427</name>
</gene>
<dbReference type="AlphaFoldDB" id="A0A1Y2H549"/>
<evidence type="ECO:0000313" key="2">
    <source>
        <dbReference type="Proteomes" id="UP000193411"/>
    </source>
</evidence>
<dbReference type="EMBL" id="MCFL01000133">
    <property type="protein sequence ID" value="ORZ29697.1"/>
    <property type="molecule type" value="Genomic_DNA"/>
</dbReference>
<evidence type="ECO:0000313" key="1">
    <source>
        <dbReference type="EMBL" id="ORZ29697.1"/>
    </source>
</evidence>
<protein>
    <submittedName>
        <fullName evidence="1">Uncharacterized protein</fullName>
    </submittedName>
</protein>
<reference evidence="1 2" key="1">
    <citation type="submission" date="2016-07" db="EMBL/GenBank/DDBJ databases">
        <title>Pervasive Adenine N6-methylation of Active Genes in Fungi.</title>
        <authorList>
            <consortium name="DOE Joint Genome Institute"/>
            <person name="Mondo S.J."/>
            <person name="Dannebaum R.O."/>
            <person name="Kuo R.C."/>
            <person name="Labutti K."/>
            <person name="Haridas S."/>
            <person name="Kuo A."/>
            <person name="Salamov A."/>
            <person name="Ahrendt S.R."/>
            <person name="Lipzen A."/>
            <person name="Sullivan W."/>
            <person name="Andreopoulos W.B."/>
            <person name="Clum A."/>
            <person name="Lindquist E."/>
            <person name="Daum C."/>
            <person name="Ramamoorthy G.K."/>
            <person name="Gryganskyi A."/>
            <person name="Culley D."/>
            <person name="Magnuson J.K."/>
            <person name="James T.Y."/>
            <person name="O'Malley M.A."/>
            <person name="Stajich J.E."/>
            <person name="Spatafora J.W."/>
            <person name="Visel A."/>
            <person name="Grigoriev I.V."/>
        </authorList>
    </citation>
    <scope>NUCLEOTIDE SEQUENCE [LARGE SCALE GENOMIC DNA]</scope>
    <source>
        <strain evidence="1 2">PL171</strain>
    </source>
</reference>
<organism evidence="1 2">
    <name type="scientific">Catenaria anguillulae PL171</name>
    <dbReference type="NCBI Taxonomy" id="765915"/>
    <lineage>
        <taxon>Eukaryota</taxon>
        <taxon>Fungi</taxon>
        <taxon>Fungi incertae sedis</taxon>
        <taxon>Blastocladiomycota</taxon>
        <taxon>Blastocladiomycetes</taxon>
        <taxon>Blastocladiales</taxon>
        <taxon>Catenariaceae</taxon>
        <taxon>Catenaria</taxon>
    </lineage>
</organism>
<proteinExistence type="predicted"/>
<keyword evidence="2" id="KW-1185">Reference proteome</keyword>
<dbReference type="Proteomes" id="UP000193411">
    <property type="component" value="Unassembled WGS sequence"/>
</dbReference>